<dbReference type="CDD" id="cd14824">
    <property type="entry name" value="Longin"/>
    <property type="match status" value="1"/>
</dbReference>
<dbReference type="GO" id="GO:0015031">
    <property type="term" value="P:protein transport"/>
    <property type="evidence" value="ECO:0007669"/>
    <property type="project" value="UniProtKB-KW"/>
</dbReference>
<dbReference type="PANTHER" id="PTHR21136:SF168">
    <property type="entry name" value="VESICLE-ASSOCIATED MEMBRANE PROTEIN 9"/>
    <property type="match status" value="1"/>
</dbReference>
<dbReference type="InterPro" id="IPR042855">
    <property type="entry name" value="V_SNARE_CC"/>
</dbReference>
<keyword evidence="13" id="KW-1185">Reference proteome</keyword>
<dbReference type="PANTHER" id="PTHR21136">
    <property type="entry name" value="SNARE PROTEINS"/>
    <property type="match status" value="1"/>
</dbReference>
<gene>
    <name evidence="12" type="ORF">M0811_12580</name>
</gene>
<dbReference type="Proteomes" id="UP001149090">
    <property type="component" value="Unassembled WGS sequence"/>
</dbReference>
<dbReference type="GO" id="GO:0016020">
    <property type="term" value="C:membrane"/>
    <property type="evidence" value="ECO:0007669"/>
    <property type="project" value="InterPro"/>
</dbReference>
<keyword evidence="8" id="KW-0175">Coiled coil</keyword>
<evidence type="ECO:0000259" key="11">
    <source>
        <dbReference type="PROSITE" id="PS50892"/>
    </source>
</evidence>
<dbReference type="PROSITE" id="PS50859">
    <property type="entry name" value="LONGIN"/>
    <property type="match status" value="1"/>
</dbReference>
<comment type="subcellular location">
    <subcellularLocation>
        <location evidence="7">Endomembrane system</location>
        <topology evidence="7">Single-pass type IV membrane protein</topology>
    </subcellularLocation>
</comment>
<feature type="transmembrane region" description="Helical" evidence="9">
    <location>
        <begin position="189"/>
        <end position="212"/>
    </location>
</feature>
<dbReference type="OrthoDB" id="248747at2759"/>
<dbReference type="SUPFAM" id="SSF64356">
    <property type="entry name" value="SNARE-like"/>
    <property type="match status" value="1"/>
</dbReference>
<sequence>MSIIYSFVARGKTILAEYSDSTGNFKQACRQILGKIGQKDTKMTYVYDKYNFHFISEKNLIYMCMADENFERRIAFAFLQDIKGRFQSEYGTKGQNAIYLGMNEDFAQVLQRQMKYFSSNLESDKIGKVKNEIEDVKQIMSKNIEKVIERGDKIEILVDKTEHLRDQSFKFKRQSTKLKRHMWYKNCKLIMMIFVVLIIYFILAGACGGLGLPKCTGKK</sequence>
<dbReference type="PROSITE" id="PS00417">
    <property type="entry name" value="SYNAPTOBREVIN"/>
    <property type="match status" value="1"/>
</dbReference>
<dbReference type="Gene3D" id="3.30.450.50">
    <property type="entry name" value="Longin domain"/>
    <property type="match status" value="1"/>
</dbReference>
<keyword evidence="4" id="KW-0653">Protein transport</keyword>
<protein>
    <submittedName>
        <fullName evidence="12">Vesicle-associated membrane protein</fullName>
    </submittedName>
</protein>
<dbReference type="Pfam" id="PF13774">
    <property type="entry name" value="Longin"/>
    <property type="match status" value="1"/>
</dbReference>
<dbReference type="GO" id="GO:0016192">
    <property type="term" value="P:vesicle-mediated transport"/>
    <property type="evidence" value="ECO:0007669"/>
    <property type="project" value="InterPro"/>
</dbReference>
<dbReference type="CDD" id="cd15843">
    <property type="entry name" value="R-SNARE"/>
    <property type="match status" value="1"/>
</dbReference>
<feature type="domain" description="V-SNARE coiled-coil homology" evidence="11">
    <location>
        <begin position="125"/>
        <end position="185"/>
    </location>
</feature>
<evidence type="ECO:0000256" key="1">
    <source>
        <dbReference type="ARBA" id="ARBA00008025"/>
    </source>
</evidence>
<dbReference type="InterPro" id="IPR001388">
    <property type="entry name" value="Synaptobrevin-like"/>
</dbReference>
<keyword evidence="3 9" id="KW-0812">Transmembrane</keyword>
<evidence type="ECO:0000256" key="9">
    <source>
        <dbReference type="SAM" id="Phobius"/>
    </source>
</evidence>
<evidence type="ECO:0000256" key="4">
    <source>
        <dbReference type="ARBA" id="ARBA00022927"/>
    </source>
</evidence>
<keyword evidence="5 9" id="KW-1133">Transmembrane helix</keyword>
<name>A0A9Q0LB98_ANAIG</name>
<organism evidence="12 13">
    <name type="scientific">Anaeramoeba ignava</name>
    <name type="common">Anaerobic marine amoeba</name>
    <dbReference type="NCBI Taxonomy" id="1746090"/>
    <lineage>
        <taxon>Eukaryota</taxon>
        <taxon>Metamonada</taxon>
        <taxon>Anaeramoebidae</taxon>
        <taxon>Anaeramoeba</taxon>
    </lineage>
</organism>
<evidence type="ECO:0000256" key="8">
    <source>
        <dbReference type="PROSITE-ProRule" id="PRU00290"/>
    </source>
</evidence>
<keyword evidence="6 9" id="KW-0472">Membrane</keyword>
<comment type="similarity">
    <text evidence="1">Belongs to the synaptobrevin family.</text>
</comment>
<evidence type="ECO:0000313" key="13">
    <source>
        <dbReference type="Proteomes" id="UP001149090"/>
    </source>
</evidence>
<dbReference type="FunFam" id="3.30.450.50:FF:000015">
    <property type="entry name" value="Synaptobrevin 2 isoform 1"/>
    <property type="match status" value="1"/>
</dbReference>
<evidence type="ECO:0000256" key="6">
    <source>
        <dbReference type="ARBA" id="ARBA00023136"/>
    </source>
</evidence>
<dbReference type="SUPFAM" id="SSF58038">
    <property type="entry name" value="SNARE fusion complex"/>
    <property type="match status" value="1"/>
</dbReference>
<evidence type="ECO:0000256" key="5">
    <source>
        <dbReference type="ARBA" id="ARBA00022989"/>
    </source>
</evidence>
<evidence type="ECO:0000313" key="12">
    <source>
        <dbReference type="EMBL" id="KAJ5068120.1"/>
    </source>
</evidence>
<dbReference type="GO" id="GO:0005737">
    <property type="term" value="C:cytoplasm"/>
    <property type="evidence" value="ECO:0007669"/>
    <property type="project" value="UniProtKB-ARBA"/>
</dbReference>
<dbReference type="PROSITE" id="PS50892">
    <property type="entry name" value="V_SNARE"/>
    <property type="match status" value="1"/>
</dbReference>
<dbReference type="GO" id="GO:0012505">
    <property type="term" value="C:endomembrane system"/>
    <property type="evidence" value="ECO:0007669"/>
    <property type="project" value="UniProtKB-SubCell"/>
</dbReference>
<evidence type="ECO:0000256" key="7">
    <source>
        <dbReference type="ARBA" id="ARBA00046280"/>
    </source>
</evidence>
<dbReference type="Gene3D" id="1.20.5.110">
    <property type="match status" value="1"/>
</dbReference>
<evidence type="ECO:0000259" key="10">
    <source>
        <dbReference type="PROSITE" id="PS50859"/>
    </source>
</evidence>
<evidence type="ECO:0000256" key="2">
    <source>
        <dbReference type="ARBA" id="ARBA00022448"/>
    </source>
</evidence>
<dbReference type="InterPro" id="IPR011012">
    <property type="entry name" value="Longin-like_dom_sf"/>
</dbReference>
<evidence type="ECO:0000256" key="3">
    <source>
        <dbReference type="ARBA" id="ARBA00022692"/>
    </source>
</evidence>
<accession>A0A9Q0LB98</accession>
<dbReference type="InterPro" id="IPR051097">
    <property type="entry name" value="Synaptobrevin-like_transport"/>
</dbReference>
<dbReference type="FunFam" id="1.20.5.110:FF:000004">
    <property type="entry name" value="Vesicle-associated membrane protein 7"/>
    <property type="match status" value="1"/>
</dbReference>
<dbReference type="PRINTS" id="PR00219">
    <property type="entry name" value="SYNAPTOBREVN"/>
</dbReference>
<dbReference type="Pfam" id="PF00957">
    <property type="entry name" value="Synaptobrevin"/>
    <property type="match status" value="1"/>
</dbReference>
<reference evidence="12" key="1">
    <citation type="submission" date="2022-10" db="EMBL/GenBank/DDBJ databases">
        <title>Novel sulphate-reducing endosymbionts in the free-living metamonad Anaeramoeba.</title>
        <authorList>
            <person name="Jerlstrom-Hultqvist J."/>
            <person name="Cepicka I."/>
            <person name="Gallot-Lavallee L."/>
            <person name="Salas-Leiva D."/>
            <person name="Curtis B.A."/>
            <person name="Zahonova K."/>
            <person name="Pipaliya S."/>
            <person name="Dacks J."/>
            <person name="Roger A.J."/>
        </authorList>
    </citation>
    <scope>NUCLEOTIDE SEQUENCE</scope>
    <source>
        <strain evidence="12">BMAN</strain>
    </source>
</reference>
<dbReference type="AlphaFoldDB" id="A0A9Q0LB98"/>
<dbReference type="InterPro" id="IPR010908">
    <property type="entry name" value="Longin_dom"/>
</dbReference>
<dbReference type="OMA" id="RLNFFMW"/>
<dbReference type="SMART" id="SM01270">
    <property type="entry name" value="Longin"/>
    <property type="match status" value="1"/>
</dbReference>
<proteinExistence type="inferred from homology"/>
<dbReference type="EMBL" id="JAPDFW010000120">
    <property type="protein sequence ID" value="KAJ5068120.1"/>
    <property type="molecule type" value="Genomic_DNA"/>
</dbReference>
<feature type="domain" description="Longin" evidence="10">
    <location>
        <begin position="7"/>
        <end position="110"/>
    </location>
</feature>
<keyword evidence="2" id="KW-0813">Transport</keyword>
<comment type="caution">
    <text evidence="12">The sequence shown here is derived from an EMBL/GenBank/DDBJ whole genome shotgun (WGS) entry which is preliminary data.</text>
</comment>